<protein>
    <recommendedName>
        <fullName evidence="6">Tyrosine specific protein phosphatases domain-containing protein</fullName>
    </recommendedName>
</protein>
<evidence type="ECO:0000313" key="5">
    <source>
        <dbReference type="Proteomes" id="UP000183567"/>
    </source>
</evidence>
<evidence type="ECO:0008006" key="6">
    <source>
        <dbReference type="Google" id="ProtNLM"/>
    </source>
</evidence>
<dbReference type="PANTHER" id="PTHR19134">
    <property type="entry name" value="RECEPTOR-TYPE TYROSINE-PROTEIN PHOSPHATASE"/>
    <property type="match status" value="1"/>
</dbReference>
<dbReference type="InterPro" id="IPR029021">
    <property type="entry name" value="Prot-tyrosine_phosphatase-like"/>
</dbReference>
<dbReference type="InterPro" id="IPR050348">
    <property type="entry name" value="Protein-Tyr_Phosphatase"/>
</dbReference>
<dbReference type="Gene3D" id="3.90.190.10">
    <property type="entry name" value="Protein tyrosine phosphatase superfamily"/>
    <property type="match status" value="1"/>
</dbReference>
<dbReference type="PROSITE" id="PS50055">
    <property type="entry name" value="TYR_PHOSPHATASE_PTP"/>
    <property type="match status" value="1"/>
</dbReference>
<reference evidence="4 5" key="1">
    <citation type="submission" date="2016-03" db="EMBL/GenBank/DDBJ databases">
        <title>Comparative genomics of the ectomycorrhizal sister species Rhizopogon vinicolor and Rhizopogon vesiculosus (Basidiomycota: Boletales) reveals a divergence of the mating type B locus.</title>
        <authorList>
            <person name="Mujic A.B."/>
            <person name="Kuo A."/>
            <person name="Tritt A."/>
            <person name="Lipzen A."/>
            <person name="Chen C."/>
            <person name="Johnson J."/>
            <person name="Sharma A."/>
            <person name="Barry K."/>
            <person name="Grigoriev I.V."/>
            <person name="Spatafora J.W."/>
        </authorList>
    </citation>
    <scope>NUCLEOTIDE SEQUENCE [LARGE SCALE GENOMIC DNA]</scope>
    <source>
        <strain evidence="4 5">AM-OR11-056</strain>
    </source>
</reference>
<evidence type="ECO:0000259" key="3">
    <source>
        <dbReference type="PROSITE" id="PS50056"/>
    </source>
</evidence>
<dbReference type="PRINTS" id="PR00700">
    <property type="entry name" value="PRTYPHPHTASE"/>
</dbReference>
<keyword evidence="5" id="KW-1185">Reference proteome</keyword>
<evidence type="ECO:0000313" key="4">
    <source>
        <dbReference type="EMBL" id="OJA18070.1"/>
    </source>
</evidence>
<accession>A0A1J8Q8T5</accession>
<dbReference type="Proteomes" id="UP000183567">
    <property type="component" value="Unassembled WGS sequence"/>
</dbReference>
<feature type="domain" description="Tyrosine-protein phosphatase" evidence="2">
    <location>
        <begin position="23"/>
        <end position="188"/>
    </location>
</feature>
<sequence>MKGPVELRQQKRVDKAYRAQSKVSVIPVTSTNPQDAVVFKFTHLLYTTWPDHEVPEDEDQASLLAFVRLVHRVNKLEDTSLLPPSTNIDPDPLIMANSSTGIGRTGSFITISSLLREYHLLSDTPSLNPLAPPPAPISLLPSSPLGPLPKELQEDLIAQEIDGLREQRPGMVPRDEQIHLIYEILSQAFEMRGGA</sequence>
<organism evidence="4 5">
    <name type="scientific">Rhizopogon vesiculosus</name>
    <dbReference type="NCBI Taxonomy" id="180088"/>
    <lineage>
        <taxon>Eukaryota</taxon>
        <taxon>Fungi</taxon>
        <taxon>Dikarya</taxon>
        <taxon>Basidiomycota</taxon>
        <taxon>Agaricomycotina</taxon>
        <taxon>Agaricomycetes</taxon>
        <taxon>Agaricomycetidae</taxon>
        <taxon>Boletales</taxon>
        <taxon>Suillineae</taxon>
        <taxon>Rhizopogonaceae</taxon>
        <taxon>Rhizopogon</taxon>
    </lineage>
</organism>
<evidence type="ECO:0000259" key="2">
    <source>
        <dbReference type="PROSITE" id="PS50055"/>
    </source>
</evidence>
<comment type="caution">
    <text evidence="4">The sequence shown here is derived from an EMBL/GenBank/DDBJ whole genome shotgun (WGS) entry which is preliminary data.</text>
</comment>
<feature type="domain" description="Tyrosine specific protein phosphatases" evidence="3">
    <location>
        <begin position="64"/>
        <end position="179"/>
    </location>
</feature>
<dbReference type="PANTHER" id="PTHR19134:SF449">
    <property type="entry name" value="TYROSINE-PROTEIN PHOSPHATASE 1"/>
    <property type="match status" value="1"/>
</dbReference>
<dbReference type="Pfam" id="PF00102">
    <property type="entry name" value="Y_phosphatase"/>
    <property type="match status" value="1"/>
</dbReference>
<evidence type="ECO:0000256" key="1">
    <source>
        <dbReference type="ARBA" id="ARBA00009649"/>
    </source>
</evidence>
<dbReference type="InterPro" id="IPR000242">
    <property type="entry name" value="PTP_cat"/>
</dbReference>
<proteinExistence type="inferred from homology"/>
<dbReference type="EMBL" id="LVVM01001658">
    <property type="protein sequence ID" value="OJA18070.1"/>
    <property type="molecule type" value="Genomic_DNA"/>
</dbReference>
<dbReference type="GO" id="GO:0004725">
    <property type="term" value="F:protein tyrosine phosphatase activity"/>
    <property type="evidence" value="ECO:0007669"/>
    <property type="project" value="InterPro"/>
</dbReference>
<dbReference type="SMART" id="SM00404">
    <property type="entry name" value="PTPc_motif"/>
    <property type="match status" value="1"/>
</dbReference>
<dbReference type="InterPro" id="IPR003595">
    <property type="entry name" value="Tyr_Pase_cat"/>
</dbReference>
<dbReference type="OrthoDB" id="10253954at2759"/>
<dbReference type="AlphaFoldDB" id="A0A1J8Q8T5"/>
<dbReference type="STRING" id="180088.A0A1J8Q8T5"/>
<comment type="similarity">
    <text evidence="1">Belongs to the protein-tyrosine phosphatase family. Non-receptor class subfamily.</text>
</comment>
<gene>
    <name evidence="4" type="ORF">AZE42_05430</name>
</gene>
<dbReference type="InterPro" id="IPR000387">
    <property type="entry name" value="Tyr_Pase_dom"/>
</dbReference>
<dbReference type="SUPFAM" id="SSF52799">
    <property type="entry name" value="(Phosphotyrosine protein) phosphatases II"/>
    <property type="match status" value="1"/>
</dbReference>
<name>A0A1J8Q8T5_9AGAM</name>
<dbReference type="PROSITE" id="PS50056">
    <property type="entry name" value="TYR_PHOSPHATASE_2"/>
    <property type="match status" value="1"/>
</dbReference>